<keyword evidence="8" id="KW-1185">Reference proteome</keyword>
<dbReference type="GO" id="GO:0046872">
    <property type="term" value="F:metal ion binding"/>
    <property type="evidence" value="ECO:0007669"/>
    <property type="project" value="UniProtKB-KW"/>
</dbReference>
<dbReference type="Pfam" id="PF00355">
    <property type="entry name" value="Rieske"/>
    <property type="match status" value="1"/>
</dbReference>
<dbReference type="EMBL" id="JOPJ01000008">
    <property type="protein sequence ID" value="OUJ12932.1"/>
    <property type="molecule type" value="Genomic_DNA"/>
</dbReference>
<dbReference type="Pfam" id="PF19112">
    <property type="entry name" value="VanA_C"/>
    <property type="match status" value="1"/>
</dbReference>
<organism evidence="7 8">
    <name type="scientific">Acetobacter okinawensis</name>
    <dbReference type="NCBI Taxonomy" id="1076594"/>
    <lineage>
        <taxon>Bacteria</taxon>
        <taxon>Pseudomonadati</taxon>
        <taxon>Pseudomonadota</taxon>
        <taxon>Alphaproteobacteria</taxon>
        <taxon>Acetobacterales</taxon>
        <taxon>Acetobacteraceae</taxon>
        <taxon>Acetobacter</taxon>
    </lineage>
</organism>
<accession>A0A252BVS3</accession>
<proteinExistence type="predicted"/>
<comment type="caution">
    <text evidence="7">The sequence shown here is derived from an EMBL/GenBank/DDBJ whole genome shotgun (WGS) entry which is preliminary data.</text>
</comment>
<evidence type="ECO:0000256" key="1">
    <source>
        <dbReference type="ARBA" id="ARBA00022714"/>
    </source>
</evidence>
<dbReference type="PANTHER" id="PTHR21266:SF57">
    <property type="entry name" value="3-CHLOROBENZOATE-3,4-DIOXYGENASE"/>
    <property type="match status" value="1"/>
</dbReference>
<protein>
    <submittedName>
        <fullName evidence="7">(2Fe-2S)-binding protein</fullName>
    </submittedName>
</protein>
<dbReference type="InterPro" id="IPR050584">
    <property type="entry name" value="Cholesterol_7-desaturase"/>
</dbReference>
<evidence type="ECO:0000313" key="7">
    <source>
        <dbReference type="EMBL" id="OUJ12932.1"/>
    </source>
</evidence>
<keyword evidence="2" id="KW-0479">Metal-binding</keyword>
<dbReference type="OrthoDB" id="9800776at2"/>
<evidence type="ECO:0000256" key="5">
    <source>
        <dbReference type="ARBA" id="ARBA00023014"/>
    </source>
</evidence>
<keyword evidence="1" id="KW-0001">2Fe-2S</keyword>
<evidence type="ECO:0000313" key="8">
    <source>
        <dbReference type="Proteomes" id="UP000194931"/>
    </source>
</evidence>
<dbReference type="PANTHER" id="PTHR21266">
    <property type="entry name" value="IRON-SULFUR DOMAIN CONTAINING PROTEIN"/>
    <property type="match status" value="1"/>
</dbReference>
<evidence type="ECO:0000256" key="3">
    <source>
        <dbReference type="ARBA" id="ARBA00023002"/>
    </source>
</evidence>
<dbReference type="AlphaFoldDB" id="A0A252BVS3"/>
<dbReference type="SUPFAM" id="SSF55961">
    <property type="entry name" value="Bet v1-like"/>
    <property type="match status" value="1"/>
</dbReference>
<dbReference type="SUPFAM" id="SSF50022">
    <property type="entry name" value="ISP domain"/>
    <property type="match status" value="1"/>
</dbReference>
<dbReference type="RefSeq" id="WP_086638914.1">
    <property type="nucleotide sequence ID" value="NZ_JOPJ01000008.1"/>
</dbReference>
<dbReference type="InterPro" id="IPR036922">
    <property type="entry name" value="Rieske_2Fe-2S_sf"/>
</dbReference>
<dbReference type="PROSITE" id="PS51296">
    <property type="entry name" value="RIESKE"/>
    <property type="match status" value="1"/>
</dbReference>
<name>A0A252BVS3_9PROT</name>
<evidence type="ECO:0000259" key="6">
    <source>
        <dbReference type="PROSITE" id="PS51296"/>
    </source>
</evidence>
<sequence length="353" mass="39627">MTTLTVSAPSLDLPRNCTFDPDDWRILARQWYAVALIRDVEKDGVVGATLLDERLVVYKVDDDIVVANELCTHRGVPLTLGTNRDCKGVRCPYHGLQFGKGGKCIKVPAHPDNGIPSKLNLKSYPVVLRYGLVWTCLSPGEEGAIADVPFMPHWDDAGFQQINCPAFDIAGFAGRQVEGFLDVAHFAFIHTETFADPDNALVPSYETRPTAVGFEAEYYSTVGNYPHGKQDETPKDFLWLRHFRAHLPFTAHLTVHFPEGGRLSILNAASPVSARKTRLFVPIARNFDTDRPVQEVYDFNRKVFEEDATMVEQQKPENLPLDPRLEAHIPADRSSINYRRGLREMGLSQFFVA</sequence>
<gene>
    <name evidence="7" type="ORF">HK26_12330</name>
</gene>
<reference evidence="8" key="1">
    <citation type="submission" date="2014-06" db="EMBL/GenBank/DDBJ databases">
        <authorList>
            <person name="Winans N.J."/>
            <person name="Newell P.D."/>
            <person name="Douglas A.E."/>
        </authorList>
    </citation>
    <scope>NUCLEOTIDE SEQUENCE [LARGE SCALE GENOMIC DNA]</scope>
</reference>
<keyword evidence="4" id="KW-0408">Iron</keyword>
<dbReference type="GO" id="GO:0051537">
    <property type="term" value="F:2 iron, 2 sulfur cluster binding"/>
    <property type="evidence" value="ECO:0007669"/>
    <property type="project" value="UniProtKB-KW"/>
</dbReference>
<feature type="domain" description="Rieske" evidence="6">
    <location>
        <begin position="31"/>
        <end position="135"/>
    </location>
</feature>
<dbReference type="Proteomes" id="UP000194931">
    <property type="component" value="Unassembled WGS sequence"/>
</dbReference>
<evidence type="ECO:0000256" key="4">
    <source>
        <dbReference type="ARBA" id="ARBA00023004"/>
    </source>
</evidence>
<keyword evidence="3" id="KW-0560">Oxidoreductase</keyword>
<dbReference type="Gene3D" id="2.102.10.10">
    <property type="entry name" value="Rieske [2Fe-2S] iron-sulphur domain"/>
    <property type="match status" value="1"/>
</dbReference>
<keyword evidence="5" id="KW-0411">Iron-sulfur</keyword>
<dbReference type="Gene3D" id="3.90.380.10">
    <property type="entry name" value="Naphthalene 1,2-dioxygenase Alpha Subunit, Chain A, domain 1"/>
    <property type="match status" value="1"/>
</dbReference>
<dbReference type="InterPro" id="IPR044043">
    <property type="entry name" value="VanA_C_cat"/>
</dbReference>
<dbReference type="InterPro" id="IPR017941">
    <property type="entry name" value="Rieske_2Fe-2S"/>
</dbReference>
<dbReference type="GO" id="GO:0016491">
    <property type="term" value="F:oxidoreductase activity"/>
    <property type="evidence" value="ECO:0007669"/>
    <property type="project" value="UniProtKB-KW"/>
</dbReference>
<evidence type="ECO:0000256" key="2">
    <source>
        <dbReference type="ARBA" id="ARBA00022723"/>
    </source>
</evidence>